<dbReference type="EMBL" id="NPIB01000041">
    <property type="protein sequence ID" value="PLC56089.1"/>
    <property type="molecule type" value="Genomic_DNA"/>
</dbReference>
<keyword evidence="2" id="KW-1185">Reference proteome</keyword>
<evidence type="ECO:0000313" key="1">
    <source>
        <dbReference type="EMBL" id="PLC56089.1"/>
    </source>
</evidence>
<proteinExistence type="predicted"/>
<organism evidence="1 2">
    <name type="scientific">Photobacterium carnosum</name>
    <dbReference type="NCBI Taxonomy" id="2023717"/>
    <lineage>
        <taxon>Bacteria</taxon>
        <taxon>Pseudomonadati</taxon>
        <taxon>Pseudomonadota</taxon>
        <taxon>Gammaproteobacteria</taxon>
        <taxon>Vibrionales</taxon>
        <taxon>Vibrionaceae</taxon>
        <taxon>Photobacterium</taxon>
    </lineage>
</organism>
<name>A0A2N4UM39_9GAMM</name>
<dbReference type="RefSeq" id="WP_101770368.1">
    <property type="nucleotide sequence ID" value="NZ_JABJXE010000011.1"/>
</dbReference>
<protein>
    <submittedName>
        <fullName evidence="1">Uncharacterized protein</fullName>
    </submittedName>
</protein>
<sequence length="94" mass="11143">MNDKHEDYALFQLLNKHCTRGVAVIDPNHGIDSICVIVQVPVEEQEAFTKAFWQTEPFKSMYQFFSLSVSNLSWYKCRLKQSKYQVFISNQRKY</sequence>
<accession>A0A2N4UM39</accession>
<evidence type="ECO:0000313" key="2">
    <source>
        <dbReference type="Proteomes" id="UP000234420"/>
    </source>
</evidence>
<dbReference type="Proteomes" id="UP000234420">
    <property type="component" value="Unassembled WGS sequence"/>
</dbReference>
<comment type="caution">
    <text evidence="1">The sequence shown here is derived from an EMBL/GenBank/DDBJ whole genome shotgun (WGS) entry which is preliminary data.</text>
</comment>
<dbReference type="AlphaFoldDB" id="A0A2N4UM39"/>
<gene>
    <name evidence="1" type="ORF">CIK00_20325</name>
</gene>
<reference evidence="1 2" key="1">
    <citation type="journal article" date="2018" name="Syst. Appl. Microbiol.">
        <title>Photobacterium carnosum sp. nov., isolated from spoiled modified atmosphere packaged poultry meat.</title>
        <authorList>
            <person name="Hilgarth M."/>
            <person name="Fuertes S."/>
            <person name="Ehrmann M."/>
            <person name="Vogel R.F."/>
        </authorList>
    </citation>
    <scope>NUCLEOTIDE SEQUENCE [LARGE SCALE GENOMIC DNA]</scope>
    <source>
        <strain evidence="1 2">TMW 2.2021</strain>
    </source>
</reference>